<dbReference type="EMBL" id="NAFI01000153">
    <property type="protein sequence ID" value="OSJ15662.1"/>
    <property type="molecule type" value="Genomic_DNA"/>
</dbReference>
<evidence type="ECO:0000313" key="1">
    <source>
        <dbReference type="EMBL" id="OSJ15662.1"/>
    </source>
</evidence>
<reference evidence="1 2" key="1">
    <citation type="submission" date="2017-03" db="EMBL/GenBank/DDBJ databases">
        <title>Whole genome sequences of fourteen strains of Bradyrhizobium canariense and one strain of Bradyrhizobium japonicum isolated from Lupinus (Papilionoideae: Genisteae) species in Algeria.</title>
        <authorList>
            <person name="Crovadore J."/>
            <person name="Chekireb D."/>
            <person name="Brachmann A."/>
            <person name="Chablais R."/>
            <person name="Cochard B."/>
            <person name="Lefort F."/>
        </authorList>
    </citation>
    <scope>NUCLEOTIDE SEQUENCE [LARGE SCALE GENOMIC DNA]</scope>
    <source>
        <strain evidence="1 2">UBMA195</strain>
    </source>
</reference>
<dbReference type="Proteomes" id="UP000193553">
    <property type="component" value="Unassembled WGS sequence"/>
</dbReference>
<dbReference type="AlphaFoldDB" id="A0A1X3HBW1"/>
<comment type="caution">
    <text evidence="1">The sequence shown here is derived from an EMBL/GenBank/DDBJ whole genome shotgun (WGS) entry which is preliminary data.</text>
</comment>
<protein>
    <submittedName>
        <fullName evidence="1">Uncharacterized protein</fullName>
    </submittedName>
</protein>
<gene>
    <name evidence="1" type="ORF">BSZ18_07290</name>
</gene>
<evidence type="ECO:0000313" key="2">
    <source>
        <dbReference type="Proteomes" id="UP000193553"/>
    </source>
</evidence>
<proteinExistence type="predicted"/>
<accession>A0A1X3HBW1</accession>
<sequence>MHRPLLRDALQQASLDSSVRAIHYQDSETEWPCLSVGEVVLDRCDGRFLLRACQTRARRGDEEVALMAYALERHGLRLLERDASDIQREPLCSNARTVWSYVRYNVSIADRLRIAVALEEGGPQSILELEERARPTCDIFAAVCALACENLLGLHIQHAPLGLRTIVFGQQ</sequence>
<name>A0A1X3HBW1_9BRAD</name>
<organism evidence="1 2">
    <name type="scientific">Bradyrhizobium canariense</name>
    <dbReference type="NCBI Taxonomy" id="255045"/>
    <lineage>
        <taxon>Bacteria</taxon>
        <taxon>Pseudomonadati</taxon>
        <taxon>Pseudomonadota</taxon>
        <taxon>Alphaproteobacteria</taxon>
        <taxon>Hyphomicrobiales</taxon>
        <taxon>Nitrobacteraceae</taxon>
        <taxon>Bradyrhizobium</taxon>
    </lineage>
</organism>